<dbReference type="RefSeq" id="WP_020790869.1">
    <property type="nucleotide sequence ID" value="NZ_JAADZU010000007.1"/>
</dbReference>
<dbReference type="SUPFAM" id="SSF55961">
    <property type="entry name" value="Bet v1-like"/>
    <property type="match status" value="1"/>
</dbReference>
<gene>
    <name evidence="1" type="ORF">GYA93_03490</name>
</gene>
<keyword evidence="2" id="KW-1185">Reference proteome</keyword>
<dbReference type="InterPro" id="IPR023393">
    <property type="entry name" value="START-like_dom_sf"/>
</dbReference>
<sequence>MSGTYRVTRSTTIAAPAARIYPHIVDLHRWVDWSPWEDLDPALQRTYSGAEQGPGARYAWSGNRKAGAGEMEVVDATQPSRVSIRVRFEKPMRSTSTSTFDIAEHDGTSVVTWTMTGDHSVFSRIAAPLGLFDRILGKDFEKGLSRLADTTTR</sequence>
<dbReference type="Pfam" id="PF10604">
    <property type="entry name" value="Polyketide_cyc2"/>
    <property type="match status" value="1"/>
</dbReference>
<dbReference type="Gene3D" id="3.30.530.20">
    <property type="match status" value="1"/>
</dbReference>
<evidence type="ECO:0000313" key="1">
    <source>
        <dbReference type="EMBL" id="NDK88650.1"/>
    </source>
</evidence>
<dbReference type="CDD" id="cd07818">
    <property type="entry name" value="SRPBCC_1"/>
    <property type="match status" value="1"/>
</dbReference>
<reference evidence="1 2" key="1">
    <citation type="submission" date="2020-01" db="EMBL/GenBank/DDBJ databases">
        <title>Investigation of new actinobacteria for the biodesulphurisation of diesel fuel.</title>
        <authorList>
            <person name="Athi Narayanan S.M."/>
        </authorList>
    </citation>
    <scope>NUCLEOTIDE SEQUENCE [LARGE SCALE GENOMIC DNA]</scope>
    <source>
        <strain evidence="1 2">213E</strain>
    </source>
</reference>
<name>A0A7K3LKA1_9ACTN</name>
<accession>A0A7K3LKA1</accession>
<dbReference type="InterPro" id="IPR019587">
    <property type="entry name" value="Polyketide_cyclase/dehydratase"/>
</dbReference>
<evidence type="ECO:0000313" key="2">
    <source>
        <dbReference type="Proteomes" id="UP000466307"/>
    </source>
</evidence>
<comment type="caution">
    <text evidence="1">The sequence shown here is derived from an EMBL/GenBank/DDBJ whole genome shotgun (WGS) entry which is preliminary data.</text>
</comment>
<protein>
    <submittedName>
        <fullName evidence="1">SRPBCC family protein</fullName>
    </submittedName>
</protein>
<dbReference type="Proteomes" id="UP000466307">
    <property type="component" value="Unassembled WGS sequence"/>
</dbReference>
<proteinExistence type="predicted"/>
<dbReference type="AlphaFoldDB" id="A0A7K3LKA1"/>
<dbReference type="EMBL" id="JAADZU010000007">
    <property type="protein sequence ID" value="NDK88650.1"/>
    <property type="molecule type" value="Genomic_DNA"/>
</dbReference>
<organism evidence="1 2">
    <name type="scientific">Gordonia desulfuricans</name>
    <dbReference type="NCBI Taxonomy" id="89051"/>
    <lineage>
        <taxon>Bacteria</taxon>
        <taxon>Bacillati</taxon>
        <taxon>Actinomycetota</taxon>
        <taxon>Actinomycetes</taxon>
        <taxon>Mycobacteriales</taxon>
        <taxon>Gordoniaceae</taxon>
        <taxon>Gordonia</taxon>
    </lineage>
</organism>